<protein>
    <submittedName>
        <fullName evidence="1">Serine protease</fullName>
    </submittedName>
</protein>
<dbReference type="GO" id="GO:0008233">
    <property type="term" value="F:peptidase activity"/>
    <property type="evidence" value="ECO:0007669"/>
    <property type="project" value="UniProtKB-KW"/>
</dbReference>
<gene>
    <name evidence="1" type="ORF">LQG66_18050</name>
</gene>
<accession>A0ABY3RMY9</accession>
<sequence length="589" mass="65116">MHALDWVSGVASQLAEQFTLARLAYSALACIVIAILAKSVMATWQTGSITLGDFEYYADGARKPEFGQQIRGETFEFYNLIVRLIQQEAERFKMEGERRDQKDESDTAGRLPVIQNEQVVELGSKSNELQQLEITVEGVNVKNLVTALGRVITPSPRELTASIFSSNNSRRVFVTAPTSAGKEQARPVPALVAGGIENDTNTAFRIACYMIWSQWKEGTSDFGVKFGEFCRVARLLYIRSTLDSLPPYEFDKQKYKDDVDFLKDTYKAAALASPEYRLIYSSLSGLQRYVGDEKINLTPASSATIDSLVDIIGLYALEARRFRSPGDGIDWLKGLPPDASDRKIVNAQYFQHRLMDDCPPPPSGASKRGIPDAVRSQFQNVVRIIYERKGAPVVTSGIILSDETAVTVFPRRGPAAEIPAEMEIQLISCGKIFETHRVEKVSRIAEDSPFVRLTVPGLKATLPLPSITDASLDDPDRNRELYVVGYLRRTSGLYFGPRERVPDGIDNNDRRVSRAEQLPSWSSVGDDDDLGRFDLNVPYGPGMIGSPVFAPDGRLLGLLDIGEFLNRGQLVLAVGIPAKTLAPDLKATH</sequence>
<evidence type="ECO:0000313" key="1">
    <source>
        <dbReference type="EMBL" id="UFZ08073.1"/>
    </source>
</evidence>
<dbReference type="Proteomes" id="UP001431010">
    <property type="component" value="Chromosome"/>
</dbReference>
<reference evidence="1" key="1">
    <citation type="journal article" date="2024" name="Antonie Van Leeuwenhoek">
        <title>Bradyrhizobium ontarionense sp. nov., a novel bacterial symbiont isolated from Aeschynomene indica (Indian jointvetch), harbours photosynthesis, nitrogen fixation and nitrous oxide (N2O) reductase genes.</title>
        <authorList>
            <person name="Bromfield E.S.P."/>
            <person name="Cloutier S."/>
        </authorList>
    </citation>
    <scope>NUCLEOTIDE SEQUENCE</scope>
    <source>
        <strain evidence="1">A19</strain>
    </source>
</reference>
<organism evidence="1 2">
    <name type="scientific">Bradyrhizobium ontarionense</name>
    <dbReference type="NCBI Taxonomy" id="2898149"/>
    <lineage>
        <taxon>Bacteria</taxon>
        <taxon>Pseudomonadati</taxon>
        <taxon>Pseudomonadota</taxon>
        <taxon>Alphaproteobacteria</taxon>
        <taxon>Hyphomicrobiales</taxon>
        <taxon>Nitrobacteraceae</taxon>
        <taxon>Bradyrhizobium</taxon>
    </lineage>
</organism>
<keyword evidence="1" id="KW-0645">Protease</keyword>
<evidence type="ECO:0000313" key="2">
    <source>
        <dbReference type="Proteomes" id="UP001431010"/>
    </source>
</evidence>
<dbReference type="EMBL" id="CP088156">
    <property type="protein sequence ID" value="UFZ08073.1"/>
    <property type="molecule type" value="Genomic_DNA"/>
</dbReference>
<dbReference type="RefSeq" id="WP_231327522.1">
    <property type="nucleotide sequence ID" value="NZ_CP088156.1"/>
</dbReference>
<proteinExistence type="predicted"/>
<keyword evidence="1" id="KW-0378">Hydrolase</keyword>
<name>A0ABY3RMY9_9BRAD</name>
<keyword evidence="2" id="KW-1185">Reference proteome</keyword>
<dbReference type="GO" id="GO:0006508">
    <property type="term" value="P:proteolysis"/>
    <property type="evidence" value="ECO:0007669"/>
    <property type="project" value="UniProtKB-KW"/>
</dbReference>